<gene>
    <name evidence="2" type="ORF">C1H46_011313</name>
</gene>
<protein>
    <submittedName>
        <fullName evidence="2">Uncharacterized protein</fullName>
    </submittedName>
</protein>
<evidence type="ECO:0000313" key="2">
    <source>
        <dbReference type="EMBL" id="TQE03142.1"/>
    </source>
</evidence>
<dbReference type="EMBL" id="VIEB01000161">
    <property type="protein sequence ID" value="TQE03142.1"/>
    <property type="molecule type" value="Genomic_DNA"/>
</dbReference>
<sequence length="68" mass="8295">MGRENSCRHAKEKEKKQHKKREETTLFCMKQIKTKINFDCWIYIMWLRSMDPQDPYGTDPKMISVQEK</sequence>
<feature type="region of interest" description="Disordered" evidence="1">
    <location>
        <begin position="1"/>
        <end position="21"/>
    </location>
</feature>
<organism evidence="2 3">
    <name type="scientific">Malus baccata</name>
    <name type="common">Siberian crab apple</name>
    <name type="synonym">Pyrus baccata</name>
    <dbReference type="NCBI Taxonomy" id="106549"/>
    <lineage>
        <taxon>Eukaryota</taxon>
        <taxon>Viridiplantae</taxon>
        <taxon>Streptophyta</taxon>
        <taxon>Embryophyta</taxon>
        <taxon>Tracheophyta</taxon>
        <taxon>Spermatophyta</taxon>
        <taxon>Magnoliopsida</taxon>
        <taxon>eudicotyledons</taxon>
        <taxon>Gunneridae</taxon>
        <taxon>Pentapetalae</taxon>
        <taxon>rosids</taxon>
        <taxon>fabids</taxon>
        <taxon>Rosales</taxon>
        <taxon>Rosaceae</taxon>
        <taxon>Amygdaloideae</taxon>
        <taxon>Maleae</taxon>
        <taxon>Malus</taxon>
    </lineage>
</organism>
<accession>A0A540MWH3</accession>
<comment type="caution">
    <text evidence="2">The sequence shown here is derived from an EMBL/GenBank/DDBJ whole genome shotgun (WGS) entry which is preliminary data.</text>
</comment>
<dbReference type="AlphaFoldDB" id="A0A540MWH3"/>
<evidence type="ECO:0000256" key="1">
    <source>
        <dbReference type="SAM" id="MobiDB-lite"/>
    </source>
</evidence>
<dbReference type="Proteomes" id="UP000315295">
    <property type="component" value="Unassembled WGS sequence"/>
</dbReference>
<reference evidence="2 3" key="1">
    <citation type="journal article" date="2019" name="G3 (Bethesda)">
        <title>Sequencing of a Wild Apple (Malus baccata) Genome Unravels the Differences Between Cultivated and Wild Apple Species Regarding Disease Resistance and Cold Tolerance.</title>
        <authorList>
            <person name="Chen X."/>
        </authorList>
    </citation>
    <scope>NUCLEOTIDE SEQUENCE [LARGE SCALE GENOMIC DNA]</scope>
    <source>
        <strain evidence="3">cv. Shandingzi</strain>
        <tissue evidence="2">Leaves</tissue>
    </source>
</reference>
<name>A0A540MWH3_MALBA</name>
<evidence type="ECO:0000313" key="3">
    <source>
        <dbReference type="Proteomes" id="UP000315295"/>
    </source>
</evidence>
<keyword evidence="3" id="KW-1185">Reference proteome</keyword>
<proteinExistence type="predicted"/>